<reference evidence="4" key="2">
    <citation type="submission" date="2020-03" db="EMBL/GenBank/DDBJ databases">
        <title>The second near-complete assembly of the hexaploid bread wheat (Triticum aestivum) genome.</title>
        <authorList>
            <person name="Zimin A.V."/>
            <person name="Puiu D."/>
            <person name="Shumante A."/>
            <person name="Alonge M."/>
            <person name="Salzberg S.L."/>
        </authorList>
    </citation>
    <scope>NUCLEOTIDE SEQUENCE</scope>
    <source>
        <tissue evidence="4">Leaf</tissue>
    </source>
</reference>
<dbReference type="Proteomes" id="UP000815260">
    <property type="component" value="Chromosome 1B"/>
</dbReference>
<proteinExistence type="inferred from homology"/>
<organism evidence="4">
    <name type="scientific">Triticum aestivum</name>
    <name type="common">Wheat</name>
    <dbReference type="NCBI Taxonomy" id="4565"/>
    <lineage>
        <taxon>Eukaryota</taxon>
        <taxon>Viridiplantae</taxon>
        <taxon>Streptophyta</taxon>
        <taxon>Embryophyta</taxon>
        <taxon>Tracheophyta</taxon>
        <taxon>Spermatophyta</taxon>
        <taxon>Magnoliopsida</taxon>
        <taxon>Liliopsida</taxon>
        <taxon>Poales</taxon>
        <taxon>Poaceae</taxon>
        <taxon>BOP clade</taxon>
        <taxon>Pooideae</taxon>
        <taxon>Triticodae</taxon>
        <taxon>Triticeae</taxon>
        <taxon>Triticinae</taxon>
        <taxon>Triticum</taxon>
    </lineage>
</organism>
<feature type="non-terminal residue" evidence="4">
    <location>
        <position position="170"/>
    </location>
</feature>
<dbReference type="SUPFAM" id="SSF51735">
    <property type="entry name" value="NAD(P)-binding Rossmann-fold domains"/>
    <property type="match status" value="1"/>
</dbReference>
<name>A0A9R1DHY3_WHEAT</name>
<dbReference type="OrthoDB" id="1669814at2759"/>
<dbReference type="InterPro" id="IPR002347">
    <property type="entry name" value="SDR_fam"/>
</dbReference>
<dbReference type="GO" id="GO:0016614">
    <property type="term" value="F:oxidoreductase activity, acting on CH-OH group of donors"/>
    <property type="evidence" value="ECO:0007669"/>
    <property type="project" value="UniProtKB-ARBA"/>
</dbReference>
<dbReference type="PANTHER" id="PTHR48107">
    <property type="entry name" value="NADPH-DEPENDENT ALDEHYDE REDUCTASE-LIKE PROTEIN, CHLOROPLASTIC-RELATED"/>
    <property type="match status" value="1"/>
</dbReference>
<evidence type="ECO:0000256" key="2">
    <source>
        <dbReference type="ARBA" id="ARBA00023002"/>
    </source>
</evidence>
<keyword evidence="2" id="KW-0560">Oxidoreductase</keyword>
<feature type="non-terminal residue" evidence="4">
    <location>
        <position position="1"/>
    </location>
</feature>
<protein>
    <submittedName>
        <fullName evidence="4">Uncharacterized protein</fullName>
    </submittedName>
</protein>
<evidence type="ECO:0000313" key="4">
    <source>
        <dbReference type="EMBL" id="KAF6991857.1"/>
    </source>
</evidence>
<feature type="compositionally biased region" description="Basic residues" evidence="3">
    <location>
        <begin position="49"/>
        <end position="58"/>
    </location>
</feature>
<comment type="caution">
    <text evidence="4">The sequence shown here is derived from an EMBL/GenBank/DDBJ whole genome shotgun (WGS) entry which is preliminary data.</text>
</comment>
<dbReference type="AlphaFoldDB" id="A0A9R1DHY3"/>
<dbReference type="Pfam" id="PF00106">
    <property type="entry name" value="adh_short"/>
    <property type="match status" value="1"/>
</dbReference>
<dbReference type="Gene3D" id="3.40.50.720">
    <property type="entry name" value="NAD(P)-binding Rossmann-like Domain"/>
    <property type="match status" value="1"/>
</dbReference>
<dbReference type="PANTHER" id="PTHR48107:SF7">
    <property type="entry name" value="RE15974P"/>
    <property type="match status" value="1"/>
</dbReference>
<feature type="region of interest" description="Disordered" evidence="3">
    <location>
        <begin position="1"/>
        <end position="73"/>
    </location>
</feature>
<gene>
    <name evidence="4" type="ORF">CFC21_008906</name>
</gene>
<reference evidence="4" key="1">
    <citation type="journal article" date="2017" name="Gigascience">
        <title>The first near-complete assembly of the hexaploid bread wheat genome, Triticum aestivum.</title>
        <authorList>
            <person name="Zimin A.V."/>
            <person name="Puiu D."/>
            <person name="Hall R."/>
            <person name="Kingan S."/>
            <person name="Clavijo B.J."/>
            <person name="Salzberg S.L."/>
        </authorList>
    </citation>
    <scope>NUCLEOTIDE SEQUENCE</scope>
    <source>
        <tissue evidence="4">Leaf</tissue>
    </source>
</reference>
<dbReference type="InterPro" id="IPR036291">
    <property type="entry name" value="NAD(P)-bd_dom_sf"/>
</dbReference>
<evidence type="ECO:0000256" key="3">
    <source>
        <dbReference type="SAM" id="MobiDB-lite"/>
    </source>
</evidence>
<comment type="similarity">
    <text evidence="1">Belongs to the short-chain dehydrogenases/reductases (SDR) family.</text>
</comment>
<sequence length="170" mass="18739">RRRRLVESRGVAARRTRGHRDLRVARHRTSHRGPPLLPRRERRPGLRVQHGRRRRARHGAPTGRGREGRRVRGGRRALPLRRRRVSLPHILVANAGVNGDKYPPLADTATADFDRVLAVNARGSFLCLREAANRLPRGGGGRIVAVTSSVVGSLPAGYSPYTASKAAVEA</sequence>
<evidence type="ECO:0000256" key="1">
    <source>
        <dbReference type="ARBA" id="ARBA00006484"/>
    </source>
</evidence>
<accession>A0A9R1DHY3</accession>
<dbReference type="EMBL" id="CM022212">
    <property type="protein sequence ID" value="KAF6991857.1"/>
    <property type="molecule type" value="Genomic_DNA"/>
</dbReference>